<gene>
    <name evidence="5" type="ORF">GT755_29630</name>
</gene>
<dbReference type="PANTHER" id="PTHR23089">
    <property type="entry name" value="HISTIDINE TRIAD HIT PROTEIN"/>
    <property type="match status" value="1"/>
</dbReference>
<feature type="active site" description="Tele-AMP-histidine intermediate" evidence="1">
    <location>
        <position position="109"/>
    </location>
</feature>
<organism evidence="5 6">
    <name type="scientific">Herbidospora solisilvae</name>
    <dbReference type="NCBI Taxonomy" id="2696284"/>
    <lineage>
        <taxon>Bacteria</taxon>
        <taxon>Bacillati</taxon>
        <taxon>Actinomycetota</taxon>
        <taxon>Actinomycetes</taxon>
        <taxon>Streptosporangiales</taxon>
        <taxon>Streptosporangiaceae</taxon>
        <taxon>Herbidospora</taxon>
    </lineage>
</organism>
<accession>A0A7C9N3Z2</accession>
<dbReference type="Proteomes" id="UP000479526">
    <property type="component" value="Unassembled WGS sequence"/>
</dbReference>
<dbReference type="GO" id="GO:0003824">
    <property type="term" value="F:catalytic activity"/>
    <property type="evidence" value="ECO:0007669"/>
    <property type="project" value="InterPro"/>
</dbReference>
<evidence type="ECO:0000259" key="4">
    <source>
        <dbReference type="PROSITE" id="PS51084"/>
    </source>
</evidence>
<name>A0A7C9N3Z2_9ACTN</name>
<evidence type="ECO:0000256" key="3">
    <source>
        <dbReference type="PROSITE-ProRule" id="PRU00464"/>
    </source>
</evidence>
<dbReference type="PROSITE" id="PS51084">
    <property type="entry name" value="HIT_2"/>
    <property type="match status" value="1"/>
</dbReference>
<evidence type="ECO:0000313" key="5">
    <source>
        <dbReference type="EMBL" id="NAS25830.1"/>
    </source>
</evidence>
<dbReference type="InterPro" id="IPR036265">
    <property type="entry name" value="HIT-like_sf"/>
</dbReference>
<evidence type="ECO:0000313" key="6">
    <source>
        <dbReference type="Proteomes" id="UP000479526"/>
    </source>
</evidence>
<dbReference type="SUPFAM" id="SSF54197">
    <property type="entry name" value="HIT-like"/>
    <property type="match status" value="1"/>
</dbReference>
<dbReference type="Pfam" id="PF01230">
    <property type="entry name" value="HIT"/>
    <property type="match status" value="1"/>
</dbReference>
<feature type="domain" description="HIT" evidence="4">
    <location>
        <begin position="16"/>
        <end position="122"/>
    </location>
</feature>
<proteinExistence type="predicted"/>
<evidence type="ECO:0000256" key="2">
    <source>
        <dbReference type="PIRSR" id="PIRSR601310-3"/>
    </source>
</evidence>
<dbReference type="Gene3D" id="3.30.428.10">
    <property type="entry name" value="HIT-like"/>
    <property type="match status" value="1"/>
</dbReference>
<protein>
    <submittedName>
        <fullName evidence="5">HIT domain-containing protein</fullName>
    </submittedName>
</protein>
<feature type="short sequence motif" description="Histidine triad motif" evidence="2 3">
    <location>
        <begin position="107"/>
        <end position="111"/>
    </location>
</feature>
<reference evidence="5 6" key="1">
    <citation type="submission" date="2020-01" db="EMBL/GenBank/DDBJ databases">
        <title>Herbidospora sp. NEAU-GS84 nov., a novel actinomycete isolated from soil.</title>
        <authorList>
            <person name="Han L."/>
        </authorList>
    </citation>
    <scope>NUCLEOTIDE SEQUENCE [LARGE SCALE GENOMIC DNA]</scope>
    <source>
        <strain evidence="5 6">NEAU-GS84</strain>
    </source>
</reference>
<sequence length="131" mass="14166">MLHAVTSGSSAESDFYCHQAIPGTTPVTVVAETEEVLAFEHTNPAYPVHVVVVPKVHVPSLVDLGDGGEKLLGKVMAVVQQVAAQMEEEHGAACVTTNVGLYQESRHLHFHVYHRGESEAQILATYSHHDS</sequence>
<evidence type="ECO:0000256" key="1">
    <source>
        <dbReference type="PIRSR" id="PIRSR601310-1"/>
    </source>
</evidence>
<keyword evidence="6" id="KW-1185">Reference proteome</keyword>
<dbReference type="PRINTS" id="PR00332">
    <property type="entry name" value="HISTRIAD"/>
</dbReference>
<dbReference type="AlphaFoldDB" id="A0A7C9N3Z2"/>
<dbReference type="InterPro" id="IPR001310">
    <property type="entry name" value="Histidine_triad_HIT"/>
</dbReference>
<dbReference type="InterPro" id="IPR011146">
    <property type="entry name" value="HIT-like"/>
</dbReference>
<dbReference type="EMBL" id="WXEW01000009">
    <property type="protein sequence ID" value="NAS25830.1"/>
    <property type="molecule type" value="Genomic_DNA"/>
</dbReference>
<comment type="caution">
    <text evidence="5">The sequence shown here is derived from an EMBL/GenBank/DDBJ whole genome shotgun (WGS) entry which is preliminary data.</text>
</comment>